<evidence type="ECO:0000259" key="2">
    <source>
        <dbReference type="PROSITE" id="PS51677"/>
    </source>
</evidence>
<organism evidence="3 4">
    <name type="scientific">Streptomyces mauvecolor</name>
    <dbReference type="NCBI Taxonomy" id="58345"/>
    <lineage>
        <taxon>Bacteria</taxon>
        <taxon>Bacillati</taxon>
        <taxon>Actinomycetota</taxon>
        <taxon>Actinomycetes</taxon>
        <taxon>Kitasatosporales</taxon>
        <taxon>Streptomycetaceae</taxon>
        <taxon>Streptomyces</taxon>
    </lineage>
</organism>
<accession>A0ABV9UIQ6</accession>
<feature type="domain" description="NodB homology" evidence="2">
    <location>
        <begin position="95"/>
        <end position="277"/>
    </location>
</feature>
<sequence length="277" mass="29684">MKRAHRLRAALAGLLAAGALLCPLTGCTEPAAPAAPFERLGRRAARKVVPHAGPDTRAVAARRWGLAAPLARAPRPPAVRPALPYVVDRVPVRTKVVFLTFDDGPGTDPGFPRMVRDLGLPVTLFLTGSMAAPASDRVETLRALGAGLHNHTLDHPDLRTLDHPEQRAEICGQRDRLTARFGARPRLFRPPYGAYDASTLRAAKECGVTALVLARATMTADGLRYAEGASRLKPGDIVRARLPEHGASGASATRLTARLLDEIQAQGFTVGRLEDYL</sequence>
<dbReference type="Gene3D" id="3.20.20.370">
    <property type="entry name" value="Glycoside hydrolase/deacetylase"/>
    <property type="match status" value="1"/>
</dbReference>
<dbReference type="Proteomes" id="UP001595834">
    <property type="component" value="Unassembled WGS sequence"/>
</dbReference>
<dbReference type="InterPro" id="IPR011330">
    <property type="entry name" value="Glyco_hydro/deAcase_b/a-brl"/>
</dbReference>
<dbReference type="SUPFAM" id="SSF88713">
    <property type="entry name" value="Glycoside hydrolase/deacetylase"/>
    <property type="match status" value="1"/>
</dbReference>
<protein>
    <submittedName>
        <fullName evidence="3">Polysaccharide deacetylase family protein</fullName>
    </submittedName>
</protein>
<keyword evidence="4" id="KW-1185">Reference proteome</keyword>
<gene>
    <name evidence="3" type="ORF">ACFPFX_06810</name>
</gene>
<dbReference type="PANTHER" id="PTHR10587">
    <property type="entry name" value="GLYCOSYL TRANSFERASE-RELATED"/>
    <property type="match status" value="1"/>
</dbReference>
<feature type="chain" id="PRO_5046045823" evidence="1">
    <location>
        <begin position="22"/>
        <end position="277"/>
    </location>
</feature>
<dbReference type="EMBL" id="JBHSIZ010000006">
    <property type="protein sequence ID" value="MFC4956012.1"/>
    <property type="molecule type" value="Genomic_DNA"/>
</dbReference>
<dbReference type="PROSITE" id="PS51677">
    <property type="entry name" value="NODB"/>
    <property type="match status" value="1"/>
</dbReference>
<dbReference type="RefSeq" id="WP_344375309.1">
    <property type="nucleotide sequence ID" value="NZ_BAAASQ010000010.1"/>
</dbReference>
<evidence type="ECO:0000313" key="3">
    <source>
        <dbReference type="EMBL" id="MFC4956012.1"/>
    </source>
</evidence>
<dbReference type="CDD" id="cd10917">
    <property type="entry name" value="CE4_NodB_like_6s_7s"/>
    <property type="match status" value="1"/>
</dbReference>
<dbReference type="InterPro" id="IPR002509">
    <property type="entry name" value="NODB_dom"/>
</dbReference>
<dbReference type="InterPro" id="IPR050248">
    <property type="entry name" value="Polysacc_deacetylase_ArnD"/>
</dbReference>
<evidence type="ECO:0000256" key="1">
    <source>
        <dbReference type="SAM" id="SignalP"/>
    </source>
</evidence>
<proteinExistence type="predicted"/>
<keyword evidence="1" id="KW-0732">Signal</keyword>
<feature type="signal peptide" evidence="1">
    <location>
        <begin position="1"/>
        <end position="21"/>
    </location>
</feature>
<comment type="caution">
    <text evidence="3">The sequence shown here is derived from an EMBL/GenBank/DDBJ whole genome shotgun (WGS) entry which is preliminary data.</text>
</comment>
<dbReference type="Pfam" id="PF01522">
    <property type="entry name" value="Polysacc_deac_1"/>
    <property type="match status" value="1"/>
</dbReference>
<evidence type="ECO:0000313" key="4">
    <source>
        <dbReference type="Proteomes" id="UP001595834"/>
    </source>
</evidence>
<reference evidence="4" key="1">
    <citation type="journal article" date="2019" name="Int. J. Syst. Evol. Microbiol.">
        <title>The Global Catalogue of Microorganisms (GCM) 10K type strain sequencing project: providing services to taxonomists for standard genome sequencing and annotation.</title>
        <authorList>
            <consortium name="The Broad Institute Genomics Platform"/>
            <consortium name="The Broad Institute Genome Sequencing Center for Infectious Disease"/>
            <person name="Wu L."/>
            <person name="Ma J."/>
        </authorList>
    </citation>
    <scope>NUCLEOTIDE SEQUENCE [LARGE SCALE GENOMIC DNA]</scope>
    <source>
        <strain evidence="4">CCM 7224</strain>
    </source>
</reference>
<dbReference type="PANTHER" id="PTHR10587:SF134">
    <property type="entry name" value="SECRETED PROTEIN"/>
    <property type="match status" value="1"/>
</dbReference>
<name>A0ABV9UIQ6_9ACTN</name>